<feature type="region of interest" description="Disordered" evidence="1">
    <location>
        <begin position="188"/>
        <end position="223"/>
    </location>
</feature>
<comment type="caution">
    <text evidence="2">The sequence shown here is derived from an EMBL/GenBank/DDBJ whole genome shotgun (WGS) entry which is preliminary data.</text>
</comment>
<dbReference type="EMBL" id="JABSTR010000007">
    <property type="protein sequence ID" value="KAH9375170.1"/>
    <property type="molecule type" value="Genomic_DNA"/>
</dbReference>
<protein>
    <submittedName>
        <fullName evidence="2">Uncharacterized protein</fullName>
    </submittedName>
</protein>
<evidence type="ECO:0000256" key="1">
    <source>
        <dbReference type="SAM" id="MobiDB-lite"/>
    </source>
</evidence>
<evidence type="ECO:0000313" key="2">
    <source>
        <dbReference type="EMBL" id="KAH9375170.1"/>
    </source>
</evidence>
<accession>A0A9J6GJ10</accession>
<proteinExistence type="predicted"/>
<dbReference type="AlphaFoldDB" id="A0A9J6GJ10"/>
<keyword evidence="3" id="KW-1185">Reference proteome</keyword>
<dbReference type="Proteomes" id="UP000821853">
    <property type="component" value="Chromosome 5"/>
</dbReference>
<gene>
    <name evidence="2" type="ORF">HPB48_017259</name>
</gene>
<evidence type="ECO:0000313" key="3">
    <source>
        <dbReference type="Proteomes" id="UP000821853"/>
    </source>
</evidence>
<organism evidence="2 3">
    <name type="scientific">Haemaphysalis longicornis</name>
    <name type="common">Bush tick</name>
    <dbReference type="NCBI Taxonomy" id="44386"/>
    <lineage>
        <taxon>Eukaryota</taxon>
        <taxon>Metazoa</taxon>
        <taxon>Ecdysozoa</taxon>
        <taxon>Arthropoda</taxon>
        <taxon>Chelicerata</taxon>
        <taxon>Arachnida</taxon>
        <taxon>Acari</taxon>
        <taxon>Parasitiformes</taxon>
        <taxon>Ixodida</taxon>
        <taxon>Ixodoidea</taxon>
        <taxon>Ixodidae</taxon>
        <taxon>Haemaphysalinae</taxon>
        <taxon>Haemaphysalis</taxon>
    </lineage>
</organism>
<name>A0A9J6GJ10_HAELO</name>
<sequence>MASTFTSTPDSVNTCPKGFVRAVTRPAKSELHATRDSAARAYEAKKWHEILEKAKQRKVCLGCDFCSPEAISSECFIDFADSAELLFSDTLITRKVSALSTGSTRCWRVSATLADRFWLSNTSDEHVLKALFGFLSIRIHNLASIRNFARKTDGFGNSLFVFDLMPPERCPLCRPNFAEREIGGLLPSTTRSKQLARNDRPLSSKQFPPTARVKTRPEAGEKR</sequence>
<reference evidence="2 3" key="1">
    <citation type="journal article" date="2020" name="Cell">
        <title>Large-Scale Comparative Analyses of Tick Genomes Elucidate Their Genetic Diversity and Vector Capacities.</title>
        <authorList>
            <consortium name="Tick Genome and Microbiome Consortium (TIGMIC)"/>
            <person name="Jia N."/>
            <person name="Wang J."/>
            <person name="Shi W."/>
            <person name="Du L."/>
            <person name="Sun Y."/>
            <person name="Zhan W."/>
            <person name="Jiang J.F."/>
            <person name="Wang Q."/>
            <person name="Zhang B."/>
            <person name="Ji P."/>
            <person name="Bell-Sakyi L."/>
            <person name="Cui X.M."/>
            <person name="Yuan T.T."/>
            <person name="Jiang B.G."/>
            <person name="Yang W.F."/>
            <person name="Lam T.T."/>
            <person name="Chang Q.C."/>
            <person name="Ding S.J."/>
            <person name="Wang X.J."/>
            <person name="Zhu J.G."/>
            <person name="Ruan X.D."/>
            <person name="Zhao L."/>
            <person name="Wei J.T."/>
            <person name="Ye R.Z."/>
            <person name="Que T.C."/>
            <person name="Du C.H."/>
            <person name="Zhou Y.H."/>
            <person name="Cheng J.X."/>
            <person name="Dai P.F."/>
            <person name="Guo W.B."/>
            <person name="Han X.H."/>
            <person name="Huang E.J."/>
            <person name="Li L.F."/>
            <person name="Wei W."/>
            <person name="Gao Y.C."/>
            <person name="Liu J.Z."/>
            <person name="Shao H.Z."/>
            <person name="Wang X."/>
            <person name="Wang C.C."/>
            <person name="Yang T.C."/>
            <person name="Huo Q.B."/>
            <person name="Li W."/>
            <person name="Chen H.Y."/>
            <person name="Chen S.E."/>
            <person name="Zhou L.G."/>
            <person name="Ni X.B."/>
            <person name="Tian J.H."/>
            <person name="Sheng Y."/>
            <person name="Liu T."/>
            <person name="Pan Y.S."/>
            <person name="Xia L.Y."/>
            <person name="Li J."/>
            <person name="Zhao F."/>
            <person name="Cao W.C."/>
        </authorList>
    </citation>
    <scope>NUCLEOTIDE SEQUENCE [LARGE SCALE GENOMIC DNA]</scope>
    <source>
        <strain evidence="2">HaeL-2018</strain>
    </source>
</reference>
<dbReference type="VEuPathDB" id="VectorBase:HLOH_057123"/>